<organism evidence="1 2">
    <name type="scientific">Bartonella elizabethae Re6043vi</name>
    <dbReference type="NCBI Taxonomy" id="1094554"/>
    <lineage>
        <taxon>Bacteria</taxon>
        <taxon>Pseudomonadati</taxon>
        <taxon>Pseudomonadota</taxon>
        <taxon>Alphaproteobacteria</taxon>
        <taxon>Hyphomicrobiales</taxon>
        <taxon>Bartonellaceae</taxon>
        <taxon>Bartonella</taxon>
    </lineage>
</organism>
<gene>
    <name evidence="1" type="ORF">MCU_00906</name>
</gene>
<proteinExistence type="predicted"/>
<keyword evidence="2" id="KW-1185">Reference proteome</keyword>
<dbReference type="EMBL" id="AILW01000003">
    <property type="protein sequence ID" value="EJF84238.1"/>
    <property type="molecule type" value="Genomic_DNA"/>
</dbReference>
<accession>A0ABN0GLS2</accession>
<name>A0ABN0GLS2_BAREL</name>
<dbReference type="InterPro" id="IPR011004">
    <property type="entry name" value="Trimer_LpxA-like_sf"/>
</dbReference>
<dbReference type="SUPFAM" id="SSF51161">
    <property type="entry name" value="Trimeric LpxA-like enzymes"/>
    <property type="match status" value="1"/>
</dbReference>
<evidence type="ECO:0000313" key="2">
    <source>
        <dbReference type="Proteomes" id="UP000008942"/>
    </source>
</evidence>
<protein>
    <submittedName>
        <fullName evidence="1">Uncharacterized protein</fullName>
    </submittedName>
</protein>
<dbReference type="Proteomes" id="UP000008942">
    <property type="component" value="Unassembled WGS sequence"/>
</dbReference>
<sequence length="79" mass="8997">MVILKRKKLSHDGDCWVYDYASVYDNVKIHLYSKICGQIYGKVKIFRNTEICGLTYISGNTSIPEDVPPPLFLTAKTIL</sequence>
<reference evidence="1 2" key="1">
    <citation type="submission" date="2012-03" db="EMBL/GenBank/DDBJ databases">
        <title>The Genome Sequence of Bartonella elizabethae Re6043vi.</title>
        <authorList>
            <consortium name="The Broad Institute Genome Sequencing Platform"/>
            <consortium name="The Broad Institute Genome Sequencing Center for Infectious Disease"/>
            <person name="Feldgarden M."/>
            <person name="Kirby J."/>
            <person name="Kosoy M."/>
            <person name="Birtles R."/>
            <person name="Probert W.S."/>
            <person name="Chiaraviglio L."/>
            <person name="Young S.K."/>
            <person name="Zeng Q."/>
            <person name="Gargeya S."/>
            <person name="Fitzgerald M."/>
            <person name="Haas B."/>
            <person name="Abouelleil A."/>
            <person name="Alvarado L."/>
            <person name="Arachchi H.M."/>
            <person name="Berlin A."/>
            <person name="Chapman S.B."/>
            <person name="Gearin G."/>
            <person name="Goldberg J."/>
            <person name="Griggs A."/>
            <person name="Gujja S."/>
            <person name="Hansen M."/>
            <person name="Heiman D."/>
            <person name="Howarth C."/>
            <person name="Larimer J."/>
            <person name="Lui A."/>
            <person name="MacDonald P.J.P."/>
            <person name="McCowen C."/>
            <person name="Montmayeur A."/>
            <person name="Murphy C."/>
            <person name="Neiman D."/>
            <person name="Pearson M."/>
            <person name="Priest M."/>
            <person name="Roberts A."/>
            <person name="Saif S."/>
            <person name="Shea T."/>
            <person name="Sisk P."/>
            <person name="Stolte C."/>
            <person name="Sykes S."/>
            <person name="Wortman J."/>
            <person name="Nusbaum C."/>
            <person name="Birren B."/>
        </authorList>
    </citation>
    <scope>NUCLEOTIDE SEQUENCE [LARGE SCALE GENOMIC DNA]</scope>
    <source>
        <strain evidence="1 2">Re6043vi</strain>
    </source>
</reference>
<comment type="caution">
    <text evidence="1">The sequence shown here is derived from an EMBL/GenBank/DDBJ whole genome shotgun (WGS) entry which is preliminary data.</text>
</comment>
<evidence type="ECO:0000313" key="1">
    <source>
        <dbReference type="EMBL" id="EJF84238.1"/>
    </source>
</evidence>